<dbReference type="InterPro" id="IPR032694">
    <property type="entry name" value="CopC/D"/>
</dbReference>
<evidence type="ECO:0000259" key="7">
    <source>
        <dbReference type="Pfam" id="PF05425"/>
    </source>
</evidence>
<reference evidence="8 9" key="1">
    <citation type="submission" date="2024-09" db="EMBL/GenBank/DDBJ databases">
        <title>Draft genome sequences of 6 high pH adapted Marinobacter shengliensis sp. isolated from Mariana forearc serpentinite mud volcanoes.</title>
        <authorList>
            <person name="Elkassas S."/>
            <person name="Serres M."/>
            <person name="Michael N."/>
            <person name="Amina P."/>
            <person name="Teodora Z."/>
            <person name="Julie H."/>
        </authorList>
    </citation>
    <scope>NUCLEOTIDE SEQUENCE [LARGE SCALE GENOMIC DNA]</scope>
    <source>
        <strain evidence="8 9">EB4</strain>
    </source>
</reference>
<evidence type="ECO:0000256" key="6">
    <source>
        <dbReference type="RuleBase" id="RU369037"/>
    </source>
</evidence>
<protein>
    <recommendedName>
        <fullName evidence="6">Copper resistance protein D</fullName>
    </recommendedName>
</protein>
<keyword evidence="9" id="KW-1185">Reference proteome</keyword>
<keyword evidence="4 6" id="KW-1133">Transmembrane helix</keyword>
<evidence type="ECO:0000313" key="8">
    <source>
        <dbReference type="EMBL" id="MFB2714129.1"/>
    </source>
</evidence>
<dbReference type="EMBL" id="JBHFLD010000001">
    <property type="protein sequence ID" value="MFB2714129.1"/>
    <property type="molecule type" value="Genomic_DNA"/>
</dbReference>
<evidence type="ECO:0000256" key="3">
    <source>
        <dbReference type="ARBA" id="ARBA00022692"/>
    </source>
</evidence>
<dbReference type="Pfam" id="PF05425">
    <property type="entry name" value="CopD"/>
    <property type="match status" value="1"/>
</dbReference>
<keyword evidence="6" id="KW-0997">Cell inner membrane</keyword>
<keyword evidence="2 6" id="KW-1003">Cell membrane</keyword>
<comment type="subcellular location">
    <subcellularLocation>
        <location evidence="6">Cell inner membrane</location>
        <topology evidence="6">Multi-pass membrane protein</topology>
    </subcellularLocation>
    <subcellularLocation>
        <location evidence="1">Cell membrane</location>
        <topology evidence="1">Multi-pass membrane protein</topology>
    </subcellularLocation>
</comment>
<dbReference type="RefSeq" id="WP_374812487.1">
    <property type="nucleotide sequence ID" value="NZ_JBHFLD010000001.1"/>
</dbReference>
<feature type="transmembrane region" description="Helical" evidence="6">
    <location>
        <begin position="13"/>
        <end position="32"/>
    </location>
</feature>
<evidence type="ECO:0000256" key="2">
    <source>
        <dbReference type="ARBA" id="ARBA00022475"/>
    </source>
</evidence>
<feature type="transmembrane region" description="Helical" evidence="6">
    <location>
        <begin position="188"/>
        <end position="208"/>
    </location>
</feature>
<dbReference type="Proteomes" id="UP001576762">
    <property type="component" value="Unassembled WGS sequence"/>
</dbReference>
<proteinExistence type="inferred from homology"/>
<evidence type="ECO:0000313" key="9">
    <source>
        <dbReference type="Proteomes" id="UP001576762"/>
    </source>
</evidence>
<feature type="transmembrane region" description="Helical" evidence="6">
    <location>
        <begin position="220"/>
        <end position="240"/>
    </location>
</feature>
<sequence length="285" mass="30387">MDIWTLLTIATKVLIYLSTAGVIGGLFCLWLLKPHGIERPMHSYILAAGVLGLSATAASFPVHTGAAFGGGIAGAFDPDIANIIWETNVGDTTRAHLLGFTLTLAGLWVAVWRGRRLGYTLVIAGAASLLFAFTQTGHLHNDSRGTALLVVHLLGVSLWLGALYPLWRVSNSHQIAQLQASMDRFGQTAVAFVGALVICGVLMILLLVQPLSGLINSAYGWLLLIKLSLVSLLLVLGAINKFCLVPRLAWPGYTRRLRQSITAEMTLGLAILIVTAVLTTSVGPD</sequence>
<evidence type="ECO:0000256" key="4">
    <source>
        <dbReference type="ARBA" id="ARBA00022989"/>
    </source>
</evidence>
<feature type="transmembrane region" description="Helical" evidence="6">
    <location>
        <begin position="117"/>
        <end position="134"/>
    </location>
</feature>
<keyword evidence="6" id="KW-0186">Copper</keyword>
<evidence type="ECO:0000256" key="5">
    <source>
        <dbReference type="ARBA" id="ARBA00023136"/>
    </source>
</evidence>
<comment type="caution">
    <text evidence="8">The sequence shown here is derived from an EMBL/GenBank/DDBJ whole genome shotgun (WGS) entry which is preliminary data.</text>
</comment>
<feature type="transmembrane region" description="Helical" evidence="6">
    <location>
        <begin position="146"/>
        <end position="167"/>
    </location>
</feature>
<feature type="transmembrane region" description="Helical" evidence="6">
    <location>
        <begin position="44"/>
        <end position="62"/>
    </location>
</feature>
<keyword evidence="5 6" id="KW-0472">Membrane</keyword>
<name>A0ABV4W1S0_9GAMM</name>
<comment type="similarity">
    <text evidence="6">Belongs to the CopD family.</text>
</comment>
<comment type="function">
    <text evidence="6">Involved in copper resistance.</text>
</comment>
<dbReference type="PANTHER" id="PTHR34820:SF4">
    <property type="entry name" value="INNER MEMBRANE PROTEIN YEBZ"/>
    <property type="match status" value="1"/>
</dbReference>
<evidence type="ECO:0000256" key="1">
    <source>
        <dbReference type="ARBA" id="ARBA00004651"/>
    </source>
</evidence>
<gene>
    <name evidence="8" type="ORF">ACE05E_01430</name>
</gene>
<feature type="domain" description="Copper resistance protein D" evidence="7">
    <location>
        <begin position="181"/>
        <end position="278"/>
    </location>
</feature>
<dbReference type="InterPro" id="IPR008457">
    <property type="entry name" value="Cu-R_CopD_dom"/>
</dbReference>
<dbReference type="PANTHER" id="PTHR34820">
    <property type="entry name" value="INNER MEMBRANE PROTEIN YEBZ"/>
    <property type="match status" value="1"/>
</dbReference>
<organism evidence="8 9">
    <name type="scientific">Marinobacter shengliensis</name>
    <dbReference type="NCBI Taxonomy" id="1389223"/>
    <lineage>
        <taxon>Bacteria</taxon>
        <taxon>Pseudomonadati</taxon>
        <taxon>Pseudomonadota</taxon>
        <taxon>Gammaproteobacteria</taxon>
        <taxon>Pseudomonadales</taxon>
        <taxon>Marinobacteraceae</taxon>
        <taxon>Marinobacter</taxon>
    </lineage>
</organism>
<feature type="transmembrane region" description="Helical" evidence="6">
    <location>
        <begin position="261"/>
        <end position="282"/>
    </location>
</feature>
<keyword evidence="3 6" id="KW-0812">Transmembrane</keyword>
<feature type="transmembrane region" description="Helical" evidence="6">
    <location>
        <begin position="95"/>
        <end position="112"/>
    </location>
</feature>
<accession>A0ABV4W1S0</accession>